<evidence type="ECO:0000256" key="2">
    <source>
        <dbReference type="SAM" id="Coils"/>
    </source>
</evidence>
<dbReference type="InterPro" id="IPR003423">
    <property type="entry name" value="OMP_efflux"/>
</dbReference>
<dbReference type="PANTHER" id="PTHR30203">
    <property type="entry name" value="OUTER MEMBRANE CATION EFFLUX PROTEIN"/>
    <property type="match status" value="1"/>
</dbReference>
<dbReference type="EMBL" id="QRYC01000014">
    <property type="protein sequence ID" value="RGU55840.1"/>
    <property type="molecule type" value="Genomic_DNA"/>
</dbReference>
<dbReference type="SUPFAM" id="SSF56954">
    <property type="entry name" value="Outer membrane efflux proteins (OEP)"/>
    <property type="match status" value="1"/>
</dbReference>
<dbReference type="Pfam" id="PF02321">
    <property type="entry name" value="OEP"/>
    <property type="match status" value="1"/>
</dbReference>
<comment type="caution">
    <text evidence="3">The sequence shown here is derived from an EMBL/GenBank/DDBJ whole genome shotgun (WGS) entry which is preliminary data.</text>
</comment>
<reference evidence="3 4" key="1">
    <citation type="submission" date="2018-08" db="EMBL/GenBank/DDBJ databases">
        <title>A genome reference for cultivated species of the human gut microbiota.</title>
        <authorList>
            <person name="Zou Y."/>
            <person name="Xue W."/>
            <person name="Luo G."/>
        </authorList>
    </citation>
    <scope>NUCLEOTIDE SEQUENCE [LARGE SCALE GENOMIC DNA]</scope>
    <source>
        <strain evidence="3 4">AF16-14</strain>
    </source>
</reference>
<comment type="similarity">
    <text evidence="1">Belongs to the outer membrane factor (OMF) (TC 1.B.17) family.</text>
</comment>
<dbReference type="InterPro" id="IPR010131">
    <property type="entry name" value="MdtP/NodT-like"/>
</dbReference>
<organism evidence="3 4">
    <name type="scientific">Odoribacter splanchnicus</name>
    <dbReference type="NCBI Taxonomy" id="28118"/>
    <lineage>
        <taxon>Bacteria</taxon>
        <taxon>Pseudomonadati</taxon>
        <taxon>Bacteroidota</taxon>
        <taxon>Bacteroidia</taxon>
        <taxon>Bacteroidales</taxon>
        <taxon>Odoribacteraceae</taxon>
        <taxon>Odoribacter</taxon>
    </lineage>
</organism>
<keyword evidence="2" id="KW-0175">Coiled coil</keyword>
<dbReference type="RefSeq" id="WP_087394736.1">
    <property type="nucleotide sequence ID" value="NZ_CABJFF010000018.1"/>
</dbReference>
<protein>
    <submittedName>
        <fullName evidence="3">TolC family protein</fullName>
    </submittedName>
</protein>
<name>A0A412TQB8_9BACT</name>
<dbReference type="Gene3D" id="1.20.1600.10">
    <property type="entry name" value="Outer membrane efflux proteins (OEP)"/>
    <property type="match status" value="1"/>
</dbReference>
<dbReference type="PANTHER" id="PTHR30203:SF24">
    <property type="entry name" value="BLR4935 PROTEIN"/>
    <property type="match status" value="1"/>
</dbReference>
<evidence type="ECO:0000313" key="4">
    <source>
        <dbReference type="Proteomes" id="UP000284243"/>
    </source>
</evidence>
<feature type="coiled-coil region" evidence="2">
    <location>
        <begin position="136"/>
        <end position="198"/>
    </location>
</feature>
<evidence type="ECO:0000313" key="3">
    <source>
        <dbReference type="EMBL" id="RGU55840.1"/>
    </source>
</evidence>
<gene>
    <name evidence="3" type="ORF">DWW57_11135</name>
</gene>
<evidence type="ECO:0000256" key="1">
    <source>
        <dbReference type="ARBA" id="ARBA00007613"/>
    </source>
</evidence>
<accession>A0A412TQB8</accession>
<proteinExistence type="inferred from homology"/>
<sequence length="393" mass="44591">MKKYIYILCLSLIVTLPVFSQSGIKEVLKNIEVNNPTLQAGMQLNQAQKLEARTGIFLPNPTVELNQLWADRSVGGNANELAVVQSFDFPTVYANKNKLAKLKSATSDLQYAATRQEILLTAQQTCQEIIYLRKQKQLLDQRLKNAEKLAELYRQRFANGDANRLEYNKIQLEKINANNASRLNNSALRAQLEKLQALNGGHPLDFETTDYPQTQVLPDYSSLESEYLAADPTLKSLRSESESARREIKVNRALTLPKFDLGYRRNGGSESKMNGFKIGLSIPLWENRNTVKQAKAQAEYTVTNILANQQTLKATLRELYLQAEALANSRNEYAEALSSQRTDELLNKALETGQISMIDYFVEITLLYDSMQNYLDVEKEYQNAVAQLLQYQL</sequence>
<dbReference type="GO" id="GO:0015562">
    <property type="term" value="F:efflux transmembrane transporter activity"/>
    <property type="evidence" value="ECO:0007669"/>
    <property type="project" value="InterPro"/>
</dbReference>
<dbReference type="Proteomes" id="UP000284243">
    <property type="component" value="Unassembled WGS sequence"/>
</dbReference>
<dbReference type="AlphaFoldDB" id="A0A412TQB8"/>